<dbReference type="Proteomes" id="UP000026962">
    <property type="component" value="Chromosome 7"/>
</dbReference>
<reference evidence="1" key="2">
    <citation type="submission" date="2018-05" db="EMBL/GenBank/DDBJ databases">
        <title>OpunRS2 (Oryza punctata Reference Sequence Version 2).</title>
        <authorList>
            <person name="Zhang J."/>
            <person name="Kudrna D."/>
            <person name="Lee S."/>
            <person name="Talag J."/>
            <person name="Welchert J."/>
            <person name="Wing R.A."/>
        </authorList>
    </citation>
    <scope>NUCLEOTIDE SEQUENCE [LARGE SCALE GENOMIC DNA]</scope>
</reference>
<accession>A0A0E0LGN8</accession>
<proteinExistence type="predicted"/>
<dbReference type="Gramene" id="OPUNC07G01820.1">
    <property type="protein sequence ID" value="OPUNC07G01820.1"/>
    <property type="gene ID" value="OPUNC07G01820"/>
</dbReference>
<organism evidence="1">
    <name type="scientific">Oryza punctata</name>
    <name type="common">Red rice</name>
    <dbReference type="NCBI Taxonomy" id="4537"/>
    <lineage>
        <taxon>Eukaryota</taxon>
        <taxon>Viridiplantae</taxon>
        <taxon>Streptophyta</taxon>
        <taxon>Embryophyta</taxon>
        <taxon>Tracheophyta</taxon>
        <taxon>Spermatophyta</taxon>
        <taxon>Magnoliopsida</taxon>
        <taxon>Liliopsida</taxon>
        <taxon>Poales</taxon>
        <taxon>Poaceae</taxon>
        <taxon>BOP clade</taxon>
        <taxon>Oryzoideae</taxon>
        <taxon>Oryzeae</taxon>
        <taxon>Oryzinae</taxon>
        <taxon>Oryza</taxon>
    </lineage>
</organism>
<dbReference type="AlphaFoldDB" id="A0A0E0LGN8"/>
<sequence>MTPKVANFGTHVSVSGMRALNLVIRKRGSDSNTRGTPGLRHAGDVDAVGRDGEVRPVEIAGQRRNFDGSPNSRDFSWRRRWRWFPMVASLDQVRAHLSSEICSSDSEAVVTMAVDELLEVDMAIEKTTGRPPSRWAILNFVSRSPVQYPNLF</sequence>
<reference evidence="1" key="1">
    <citation type="submission" date="2015-04" db="UniProtKB">
        <authorList>
            <consortium name="EnsemblPlants"/>
        </authorList>
    </citation>
    <scope>IDENTIFICATION</scope>
</reference>
<dbReference type="EnsemblPlants" id="OPUNC07G01820.1">
    <property type="protein sequence ID" value="OPUNC07G01820.1"/>
    <property type="gene ID" value="OPUNC07G01820"/>
</dbReference>
<evidence type="ECO:0000313" key="2">
    <source>
        <dbReference type="Proteomes" id="UP000026962"/>
    </source>
</evidence>
<protein>
    <submittedName>
        <fullName evidence="1">Uncharacterized protein</fullName>
    </submittedName>
</protein>
<keyword evidence="2" id="KW-1185">Reference proteome</keyword>
<dbReference type="HOGENOM" id="CLU_1725262_0_0_1"/>
<name>A0A0E0LGN8_ORYPU</name>
<evidence type="ECO:0000313" key="1">
    <source>
        <dbReference type="EnsemblPlants" id="OPUNC07G01820.1"/>
    </source>
</evidence>